<dbReference type="PRINTS" id="PR01438">
    <property type="entry name" value="UNVRSLSTRESS"/>
</dbReference>
<gene>
    <name evidence="5" type="ORF">MCOO_19180</name>
</gene>
<dbReference type="SUPFAM" id="SSF52402">
    <property type="entry name" value="Adenine nucleotide alpha hydrolases-like"/>
    <property type="match status" value="2"/>
</dbReference>
<sequence length="297" mass="31963">MSSRSTHLGIVVGVDDSPTAAAAVEWAAHDAELRRTPLTLVHAISPNLTSWRDTPLPPGLAQWQKEHGRRLLDDAAKIVEKICQHGGPTEINSRVLSAAAVPTMIDMSRDAEMVVTGCYGDGRSSSRRLGSVSSGLLRHASCPVAIIHSGKSAAPRRDRMPVVVGVDGSPASESAAAIAFDEASRRRVELVVLHAWSDVDVLEWPDLDWPAAQSTAERMLTDSLVGWQEQYPDVKVRRIVTRDQPTRQLITHSAEAQLLVVGSRGRGGFDTMLVGSVSEAVALLAKTPVIVTRQSPN</sequence>
<dbReference type="InterPro" id="IPR014729">
    <property type="entry name" value="Rossmann-like_a/b/a_fold"/>
</dbReference>
<organism evidence="5 6">
    <name type="scientific">Mycobacterium cookii</name>
    <dbReference type="NCBI Taxonomy" id="1775"/>
    <lineage>
        <taxon>Bacteria</taxon>
        <taxon>Bacillati</taxon>
        <taxon>Actinomycetota</taxon>
        <taxon>Actinomycetes</taxon>
        <taxon>Mycobacteriales</taxon>
        <taxon>Mycobacteriaceae</taxon>
        <taxon>Mycobacterium</taxon>
    </lineage>
</organism>
<feature type="domain" description="UspA" evidence="4">
    <location>
        <begin position="161"/>
        <end position="293"/>
    </location>
</feature>
<keyword evidence="2" id="KW-0547">Nucleotide-binding</keyword>
<comment type="similarity">
    <text evidence="1">Belongs to the universal stress protein A family.</text>
</comment>
<dbReference type="Pfam" id="PF00582">
    <property type="entry name" value="Usp"/>
    <property type="match status" value="2"/>
</dbReference>
<proteinExistence type="inferred from homology"/>
<evidence type="ECO:0000313" key="6">
    <source>
        <dbReference type="Proteomes" id="UP000465866"/>
    </source>
</evidence>
<dbReference type="Gene3D" id="3.40.50.620">
    <property type="entry name" value="HUPs"/>
    <property type="match status" value="2"/>
</dbReference>
<dbReference type="EMBL" id="AP022569">
    <property type="protein sequence ID" value="BBX45903.1"/>
    <property type="molecule type" value="Genomic_DNA"/>
</dbReference>
<dbReference type="PANTHER" id="PTHR46268">
    <property type="entry name" value="STRESS RESPONSE PROTEIN NHAX"/>
    <property type="match status" value="1"/>
</dbReference>
<dbReference type="FunFam" id="3.40.50.620:FF:000123">
    <property type="entry name" value="Universal stress protein family"/>
    <property type="match status" value="1"/>
</dbReference>
<protein>
    <submittedName>
        <fullName evidence="5">Universal stress protein</fullName>
    </submittedName>
</protein>
<dbReference type="RefSeq" id="WP_163776133.1">
    <property type="nucleotide sequence ID" value="NZ_AP022569.1"/>
</dbReference>
<feature type="domain" description="UspA" evidence="4">
    <location>
        <begin position="10"/>
        <end position="148"/>
    </location>
</feature>
<dbReference type="KEGG" id="mcoo:MCOO_19180"/>
<dbReference type="AlphaFoldDB" id="A0A7I7KVD4"/>
<evidence type="ECO:0000256" key="1">
    <source>
        <dbReference type="ARBA" id="ARBA00008791"/>
    </source>
</evidence>
<dbReference type="PANTHER" id="PTHR46268:SF27">
    <property type="entry name" value="UNIVERSAL STRESS PROTEIN RV2623"/>
    <property type="match status" value="1"/>
</dbReference>
<dbReference type="GO" id="GO:0005524">
    <property type="term" value="F:ATP binding"/>
    <property type="evidence" value="ECO:0007669"/>
    <property type="project" value="UniProtKB-KW"/>
</dbReference>
<evidence type="ECO:0000313" key="5">
    <source>
        <dbReference type="EMBL" id="BBX45903.1"/>
    </source>
</evidence>
<evidence type="ECO:0000256" key="3">
    <source>
        <dbReference type="ARBA" id="ARBA00022840"/>
    </source>
</evidence>
<name>A0A7I7KVD4_9MYCO</name>
<dbReference type="GO" id="GO:0001666">
    <property type="term" value="P:response to hypoxia"/>
    <property type="evidence" value="ECO:0007669"/>
    <property type="project" value="UniProtKB-ARBA"/>
</dbReference>
<dbReference type="Proteomes" id="UP000465866">
    <property type="component" value="Chromosome"/>
</dbReference>
<keyword evidence="6" id="KW-1185">Reference proteome</keyword>
<evidence type="ECO:0000259" key="4">
    <source>
        <dbReference type="Pfam" id="PF00582"/>
    </source>
</evidence>
<dbReference type="InterPro" id="IPR006015">
    <property type="entry name" value="Universal_stress_UspA"/>
</dbReference>
<accession>A0A7I7KVD4</accession>
<evidence type="ECO:0000256" key="2">
    <source>
        <dbReference type="ARBA" id="ARBA00022741"/>
    </source>
</evidence>
<dbReference type="CDD" id="cd23944">
    <property type="entry name" value="USP_Rv2623_repeat1"/>
    <property type="match status" value="1"/>
</dbReference>
<keyword evidence="3" id="KW-0067">ATP-binding</keyword>
<dbReference type="InterPro" id="IPR006016">
    <property type="entry name" value="UspA"/>
</dbReference>
<reference evidence="5 6" key="1">
    <citation type="journal article" date="2019" name="Emerg. Microbes Infect.">
        <title>Comprehensive subspecies identification of 175 nontuberculous mycobacteria species based on 7547 genomic profiles.</title>
        <authorList>
            <person name="Matsumoto Y."/>
            <person name="Kinjo T."/>
            <person name="Motooka D."/>
            <person name="Nabeya D."/>
            <person name="Jung N."/>
            <person name="Uechi K."/>
            <person name="Horii T."/>
            <person name="Iida T."/>
            <person name="Fujita J."/>
            <person name="Nakamura S."/>
        </authorList>
    </citation>
    <scope>NUCLEOTIDE SEQUENCE [LARGE SCALE GENOMIC DNA]</scope>
    <source>
        <strain evidence="5 6">JCM 12404</strain>
    </source>
</reference>